<dbReference type="EC" id="2.2.1.1" evidence="2"/>
<evidence type="ECO:0000313" key="4">
    <source>
        <dbReference type="EMBL" id="RHN17792.1"/>
    </source>
</evidence>
<proteinExistence type="predicted"/>
<evidence type="ECO:0000313" key="2">
    <source>
        <dbReference type="EMBL" id="CUO27507.1"/>
    </source>
</evidence>
<dbReference type="PANTHER" id="PTHR47514">
    <property type="entry name" value="TRANSKETOLASE N-TERMINAL SECTION-RELATED"/>
    <property type="match status" value="1"/>
</dbReference>
<evidence type="ECO:0000313" key="7">
    <source>
        <dbReference type="Proteomes" id="UP000286561"/>
    </source>
</evidence>
<name>A0A174DQL2_9FIRM</name>
<dbReference type="EMBL" id="CYZL01000011">
    <property type="protein sequence ID" value="CUO27507.1"/>
    <property type="molecule type" value="Genomic_DNA"/>
</dbReference>
<dbReference type="Gene3D" id="3.40.50.970">
    <property type="match status" value="1"/>
</dbReference>
<dbReference type="Proteomes" id="UP000283700">
    <property type="component" value="Unassembled WGS sequence"/>
</dbReference>
<dbReference type="EMBL" id="QRQO01000002">
    <property type="protein sequence ID" value="RHN17792.1"/>
    <property type="molecule type" value="Genomic_DNA"/>
</dbReference>
<reference evidence="2 5" key="1">
    <citation type="submission" date="2015-09" db="EMBL/GenBank/DDBJ databases">
        <authorList>
            <consortium name="Pathogen Informatics"/>
        </authorList>
    </citation>
    <scope>NUCLEOTIDE SEQUENCE [LARGE SCALE GENOMIC DNA]</scope>
    <source>
        <strain evidence="2 5">2789STDY5834835</strain>
    </source>
</reference>
<dbReference type="RefSeq" id="WP_055298607.1">
    <property type="nucleotide sequence ID" value="NZ_BLYK01000037.1"/>
</dbReference>
<feature type="domain" description="Transketolase N-terminal" evidence="1">
    <location>
        <begin position="12"/>
        <end position="257"/>
    </location>
</feature>
<dbReference type="GO" id="GO:0004802">
    <property type="term" value="F:transketolase activity"/>
    <property type="evidence" value="ECO:0007669"/>
    <property type="project" value="UniProtKB-EC"/>
</dbReference>
<dbReference type="Proteomes" id="UP000095679">
    <property type="component" value="Unassembled WGS sequence"/>
</dbReference>
<evidence type="ECO:0000259" key="1">
    <source>
        <dbReference type="Pfam" id="PF00456"/>
    </source>
</evidence>
<gene>
    <name evidence="2" type="primary">tktA_2</name>
    <name evidence="3" type="ORF">DW972_00455</name>
    <name evidence="4" type="ORF">DWZ29_01255</name>
    <name evidence="2" type="ORF">ERS852450_01498</name>
</gene>
<keyword evidence="2" id="KW-0808">Transferase</keyword>
<dbReference type="Pfam" id="PF00456">
    <property type="entry name" value="Transketolase_N"/>
    <property type="match status" value="1"/>
</dbReference>
<accession>A0A174DQL2</accession>
<dbReference type="SUPFAM" id="SSF52518">
    <property type="entry name" value="Thiamin diphosphate-binding fold (THDP-binding)"/>
    <property type="match status" value="1"/>
</dbReference>
<reference evidence="6 7" key="2">
    <citation type="submission" date="2018-08" db="EMBL/GenBank/DDBJ databases">
        <title>A genome reference for cultivated species of the human gut microbiota.</title>
        <authorList>
            <person name="Zou Y."/>
            <person name="Xue W."/>
            <person name="Luo G."/>
        </authorList>
    </citation>
    <scope>NUCLEOTIDE SEQUENCE [LARGE SCALE GENOMIC DNA]</scope>
    <source>
        <strain evidence="4 6">AF31-17AC</strain>
        <strain evidence="3 7">AM48-23BH</strain>
    </source>
</reference>
<sequence>MRRETIRCLKETAAKCRLNVVRMLRASGHGHIGGTYSSIDMVTALYFYKMNVNPEKPDWEDRDRFLLSAGHKSMVQYAVLAEKGYFPKEILDTYGHLHSKLAGHPNMHKLPGVEASTGALGHGLSIATGMAMGLQLDKKPSKVYTILGDGELAEGSNWEAAAAAAHYKLDNLTAIVDFNGLQISGKVTDVMDFTPIGDKFREFGWAVREIDGNNMDEIVEAFDALPFEEGKPSMIVAHTVKAKGLKEGEGKASYHYWNPSKEDCDALEKDLMEQLRGYEDEI</sequence>
<dbReference type="PANTHER" id="PTHR47514:SF2">
    <property type="entry name" value="TRANSKETOLASE"/>
    <property type="match status" value="1"/>
</dbReference>
<dbReference type="AlphaFoldDB" id="A0A174DQL2"/>
<dbReference type="InterPro" id="IPR005474">
    <property type="entry name" value="Transketolase_N"/>
</dbReference>
<dbReference type="InterPro" id="IPR029061">
    <property type="entry name" value="THDP-binding"/>
</dbReference>
<dbReference type="Proteomes" id="UP000286561">
    <property type="component" value="Unassembled WGS sequence"/>
</dbReference>
<evidence type="ECO:0000313" key="6">
    <source>
        <dbReference type="Proteomes" id="UP000283700"/>
    </source>
</evidence>
<dbReference type="EMBL" id="QSEP01000001">
    <property type="protein sequence ID" value="RGZ86909.1"/>
    <property type="molecule type" value="Genomic_DNA"/>
</dbReference>
<evidence type="ECO:0000313" key="5">
    <source>
        <dbReference type="Proteomes" id="UP000095679"/>
    </source>
</evidence>
<organism evidence="2 5">
    <name type="scientific">Anaerobutyricum hallii</name>
    <dbReference type="NCBI Taxonomy" id="39488"/>
    <lineage>
        <taxon>Bacteria</taxon>
        <taxon>Bacillati</taxon>
        <taxon>Bacillota</taxon>
        <taxon>Clostridia</taxon>
        <taxon>Lachnospirales</taxon>
        <taxon>Lachnospiraceae</taxon>
        <taxon>Anaerobutyricum</taxon>
    </lineage>
</organism>
<protein>
    <submittedName>
        <fullName evidence="2 3">Transketolase</fullName>
        <ecNumber evidence="2">2.2.1.1</ecNumber>
    </submittedName>
</protein>
<evidence type="ECO:0000313" key="3">
    <source>
        <dbReference type="EMBL" id="RGZ86909.1"/>
    </source>
</evidence>
<dbReference type="CDD" id="cd02012">
    <property type="entry name" value="TPP_TK"/>
    <property type="match status" value="1"/>
</dbReference>